<accession>A0AAV9ZDZ6</accession>
<evidence type="ECO:0000313" key="1">
    <source>
        <dbReference type="EMBL" id="KAK6978073.1"/>
    </source>
</evidence>
<evidence type="ECO:0000313" key="2">
    <source>
        <dbReference type="Proteomes" id="UP001362999"/>
    </source>
</evidence>
<dbReference type="AlphaFoldDB" id="A0AAV9ZDZ6"/>
<protein>
    <submittedName>
        <fullName evidence="1">Uncharacterized protein</fullName>
    </submittedName>
</protein>
<sequence>MALTSGQWQTAEHTAFIARWVAVYEPFRMGNNMPLYWETMYDAYFEEFSREIDLTMLVSEISRLVVRRRRVGFLPLRFYFLPNLAGAQRLYNAVMREVFLARERARRRARG</sequence>
<reference evidence="1 2" key="1">
    <citation type="journal article" date="2024" name="J Genomics">
        <title>Draft genome sequencing and assembly of Favolaschia claudopus CIRM-BRFM 2984 isolated from oak limbs.</title>
        <authorList>
            <person name="Navarro D."/>
            <person name="Drula E."/>
            <person name="Chaduli D."/>
            <person name="Cazenave R."/>
            <person name="Ahrendt S."/>
            <person name="Wang J."/>
            <person name="Lipzen A."/>
            <person name="Daum C."/>
            <person name="Barry K."/>
            <person name="Grigoriev I.V."/>
            <person name="Favel A."/>
            <person name="Rosso M.N."/>
            <person name="Martin F."/>
        </authorList>
    </citation>
    <scope>NUCLEOTIDE SEQUENCE [LARGE SCALE GENOMIC DNA]</scope>
    <source>
        <strain evidence="1 2">CIRM-BRFM 2984</strain>
    </source>
</reference>
<name>A0AAV9ZDZ6_9AGAR</name>
<comment type="caution">
    <text evidence="1">The sequence shown here is derived from an EMBL/GenBank/DDBJ whole genome shotgun (WGS) entry which is preliminary data.</text>
</comment>
<gene>
    <name evidence="1" type="ORF">R3P38DRAFT_2809526</name>
</gene>
<dbReference type="EMBL" id="JAWWNJ010000162">
    <property type="protein sequence ID" value="KAK6978073.1"/>
    <property type="molecule type" value="Genomic_DNA"/>
</dbReference>
<proteinExistence type="predicted"/>
<keyword evidence="2" id="KW-1185">Reference proteome</keyword>
<dbReference type="Proteomes" id="UP001362999">
    <property type="component" value="Unassembled WGS sequence"/>
</dbReference>
<organism evidence="1 2">
    <name type="scientific">Favolaschia claudopus</name>
    <dbReference type="NCBI Taxonomy" id="2862362"/>
    <lineage>
        <taxon>Eukaryota</taxon>
        <taxon>Fungi</taxon>
        <taxon>Dikarya</taxon>
        <taxon>Basidiomycota</taxon>
        <taxon>Agaricomycotina</taxon>
        <taxon>Agaricomycetes</taxon>
        <taxon>Agaricomycetidae</taxon>
        <taxon>Agaricales</taxon>
        <taxon>Marasmiineae</taxon>
        <taxon>Mycenaceae</taxon>
        <taxon>Favolaschia</taxon>
    </lineage>
</organism>